<dbReference type="Pfam" id="PF07690">
    <property type="entry name" value="MFS_1"/>
    <property type="match status" value="1"/>
</dbReference>
<name>E6SGZ5_THEM7</name>
<feature type="transmembrane region" description="Helical" evidence="8">
    <location>
        <begin position="126"/>
        <end position="144"/>
    </location>
</feature>
<feature type="transmembrane region" description="Helical" evidence="8">
    <location>
        <begin position="156"/>
        <end position="176"/>
    </location>
</feature>
<evidence type="ECO:0000313" key="11">
    <source>
        <dbReference type="Proteomes" id="UP000008915"/>
    </source>
</evidence>
<dbReference type="Proteomes" id="UP000008915">
    <property type="component" value="Chromosome"/>
</dbReference>
<evidence type="ECO:0000256" key="3">
    <source>
        <dbReference type="ARBA" id="ARBA00022475"/>
    </source>
</evidence>
<dbReference type="STRING" id="644966.Tmar_0505"/>
<dbReference type="RefSeq" id="WP_013494931.1">
    <property type="nucleotide sequence ID" value="NC_014831.1"/>
</dbReference>
<feature type="transmembrane region" description="Helical" evidence="8">
    <location>
        <begin position="352"/>
        <end position="370"/>
    </location>
</feature>
<dbReference type="PANTHER" id="PTHR23501">
    <property type="entry name" value="MAJOR FACILITATOR SUPERFAMILY"/>
    <property type="match status" value="1"/>
</dbReference>
<feature type="compositionally biased region" description="Low complexity" evidence="7">
    <location>
        <begin position="29"/>
        <end position="43"/>
    </location>
</feature>
<feature type="transmembrane region" description="Helical" evidence="8">
    <location>
        <begin position="244"/>
        <end position="267"/>
    </location>
</feature>
<keyword evidence="11" id="KW-1185">Reference proteome</keyword>
<feature type="transmembrane region" description="Helical" evidence="8">
    <location>
        <begin position="96"/>
        <end position="114"/>
    </location>
</feature>
<dbReference type="InterPro" id="IPR020846">
    <property type="entry name" value="MFS_dom"/>
</dbReference>
<proteinExistence type="predicted"/>
<feature type="transmembrane region" description="Helical" evidence="8">
    <location>
        <begin position="317"/>
        <end position="340"/>
    </location>
</feature>
<keyword evidence="4 8" id="KW-0812">Transmembrane</keyword>
<feature type="transmembrane region" description="Helical" evidence="8">
    <location>
        <begin position="61"/>
        <end position="84"/>
    </location>
</feature>
<feature type="transmembrane region" description="Helical" evidence="8">
    <location>
        <begin position="279"/>
        <end position="296"/>
    </location>
</feature>
<protein>
    <submittedName>
        <fullName evidence="10">Drug resistance transporter, EmrB/QacA subfamily</fullName>
    </submittedName>
</protein>
<evidence type="ECO:0000256" key="2">
    <source>
        <dbReference type="ARBA" id="ARBA00022448"/>
    </source>
</evidence>
<dbReference type="GO" id="GO:0005886">
    <property type="term" value="C:plasma membrane"/>
    <property type="evidence" value="ECO:0007669"/>
    <property type="project" value="UniProtKB-SubCell"/>
</dbReference>
<evidence type="ECO:0000256" key="7">
    <source>
        <dbReference type="SAM" id="MobiDB-lite"/>
    </source>
</evidence>
<keyword evidence="5 8" id="KW-1133">Transmembrane helix</keyword>
<feature type="domain" description="Major facilitator superfamily (MFS) profile" evidence="9">
    <location>
        <begin position="62"/>
        <end position="512"/>
    </location>
</feature>
<dbReference type="EMBL" id="CP002344">
    <property type="protein sequence ID" value="ADU50626.1"/>
    <property type="molecule type" value="Genomic_DNA"/>
</dbReference>
<evidence type="ECO:0000259" key="9">
    <source>
        <dbReference type="PROSITE" id="PS50850"/>
    </source>
</evidence>
<dbReference type="AlphaFoldDB" id="E6SGZ5"/>
<dbReference type="eggNOG" id="COG0738">
    <property type="taxonomic scope" value="Bacteria"/>
</dbReference>
<feature type="transmembrane region" description="Helical" evidence="8">
    <location>
        <begin position="382"/>
        <end position="401"/>
    </location>
</feature>
<dbReference type="HOGENOM" id="CLU_000960_2_5_9"/>
<dbReference type="KEGG" id="tmr:Tmar_0505"/>
<sequence length="703" mass="75026">MKERQPVTNQPAEPAEAAATGVNPARGIPAAAGPSATPSVPAAGPGGAAAGDGPRPGERRLAMIGVMLCMFLGALDQTIVSTAMPRVVEELHGLDRYAWVATSYLLATVVALPIFGRLNELLPGKWVFITAASIFLAGSALSGLSPSMDALIAFRALQGIGGGGLFATSITTIGLLYPPRERGRVQGVFAAVFGLSSVIGPWVGGLLTDHLNWRWVFYVNMPVGIVALYFLFRHMPLLPPMRRSAFDLPGAVTMALWTVPLILACSWGGSTYPWDSPQVLGLFALAAVGLVLFVLVERRSAHPLFDLTLFANPTFRWAVLALLFFGGTFLGSVMFLPLYLVQVKGFSASNSGLALTPLTMGTVAGSLLAGQLATRFGRYKPMLLVSSVASVALFIVLHQVLRVETPLWQVLVLMVLLGFVFGPSMPLYGMAVQNSVSRERIGTASSATQFFRQVGSTVAVALLGTVLSGALHDGMIQHLPPAYRAATQSFQMPAEGMAGGVDMEARVRQGFEQVLAEVEQALQGDEQAYRRLQADPRVPAALKQQVPEGGIPAQVRARTEPVRVALEAALQGDPQARQALLANPALPASLRQLVQNPPADPAARQAALAAARQALDAQVQTMTVEAERQAMAQIRQAMEQQVDRVVATFRSAFNEAVTDALRQVYLYTAVMAVMGLLCLFFLPDQELRSSYAQPEPVPAVARE</sequence>
<dbReference type="InterPro" id="IPR036259">
    <property type="entry name" value="MFS_trans_sf"/>
</dbReference>
<dbReference type="PANTHER" id="PTHR23501:SF197">
    <property type="entry name" value="COMD"/>
    <property type="match status" value="1"/>
</dbReference>
<gene>
    <name evidence="10" type="ordered locus">Tmar_0505</name>
</gene>
<dbReference type="SUPFAM" id="SSF103473">
    <property type="entry name" value="MFS general substrate transporter"/>
    <property type="match status" value="1"/>
</dbReference>
<feature type="transmembrane region" description="Helical" evidence="8">
    <location>
        <begin position="407"/>
        <end position="429"/>
    </location>
</feature>
<dbReference type="InterPro" id="IPR011701">
    <property type="entry name" value="MFS"/>
</dbReference>
<evidence type="ECO:0000256" key="6">
    <source>
        <dbReference type="ARBA" id="ARBA00023136"/>
    </source>
</evidence>
<feature type="region of interest" description="Disordered" evidence="7">
    <location>
        <begin position="1"/>
        <end position="55"/>
    </location>
</feature>
<evidence type="ECO:0000256" key="8">
    <source>
        <dbReference type="SAM" id="Phobius"/>
    </source>
</evidence>
<reference evidence="10 11" key="1">
    <citation type="journal article" date="2010" name="Stand. Genomic Sci.">
        <title>Complete genome sequence of Thermaerobacter marianensis type strain (7p75a).</title>
        <authorList>
            <person name="Han C."/>
            <person name="Gu W."/>
            <person name="Zhang X."/>
            <person name="Lapidus A."/>
            <person name="Nolan M."/>
            <person name="Copeland A."/>
            <person name="Lucas S."/>
            <person name="Del Rio T.G."/>
            <person name="Tice H."/>
            <person name="Cheng J.F."/>
            <person name="Tapia R."/>
            <person name="Goodwin L."/>
            <person name="Pitluck S."/>
            <person name="Pagani I."/>
            <person name="Ivanova N."/>
            <person name="Mavromatis K."/>
            <person name="Mikhailova N."/>
            <person name="Pati A."/>
            <person name="Chen A."/>
            <person name="Palaniappan K."/>
            <person name="Land M."/>
            <person name="Hauser L."/>
            <person name="Chang Y.J."/>
            <person name="Jeffries C.D."/>
            <person name="Schneider S."/>
            <person name="Rohde M."/>
            <person name="Goker M."/>
            <person name="Pukall R."/>
            <person name="Woyke T."/>
            <person name="Bristow J."/>
            <person name="Eisen J.A."/>
            <person name="Markowitz V."/>
            <person name="Hugenholtz P."/>
            <person name="Kyrpides N.C."/>
            <person name="Klenk H.P."/>
            <person name="Detter J.C."/>
        </authorList>
    </citation>
    <scope>NUCLEOTIDE SEQUENCE [LARGE SCALE GENOMIC DNA]</scope>
    <source>
        <strain evidence="11">ATCC 700841 / DSM 12885 / JCM 10246 / 7p75a</strain>
    </source>
</reference>
<dbReference type="GO" id="GO:0022857">
    <property type="term" value="F:transmembrane transporter activity"/>
    <property type="evidence" value="ECO:0007669"/>
    <property type="project" value="InterPro"/>
</dbReference>
<accession>E6SGZ5</accession>
<evidence type="ECO:0000256" key="4">
    <source>
        <dbReference type="ARBA" id="ARBA00022692"/>
    </source>
</evidence>
<organism evidence="10 11">
    <name type="scientific">Thermaerobacter marianensis (strain ATCC 700841 / DSM 12885 / JCM 10246 / 7p75a)</name>
    <dbReference type="NCBI Taxonomy" id="644966"/>
    <lineage>
        <taxon>Bacteria</taxon>
        <taxon>Bacillati</taxon>
        <taxon>Bacillota</taxon>
        <taxon>Clostridia</taxon>
        <taxon>Eubacteriales</taxon>
        <taxon>Clostridiales Family XVII. Incertae Sedis</taxon>
        <taxon>Thermaerobacter</taxon>
    </lineage>
</organism>
<feature type="transmembrane region" description="Helical" evidence="8">
    <location>
        <begin position="188"/>
        <end position="207"/>
    </location>
</feature>
<dbReference type="Gene3D" id="1.20.1250.20">
    <property type="entry name" value="MFS general substrate transporter like domains"/>
    <property type="match status" value="1"/>
</dbReference>
<dbReference type="Gene3D" id="1.20.1720.10">
    <property type="entry name" value="Multidrug resistance protein D"/>
    <property type="match status" value="1"/>
</dbReference>
<reference evidence="11" key="2">
    <citation type="journal article" date="2010" name="Stand. Genomic Sci.">
        <title>Complete genome sequence of Thermaerobacter marianensis type strain (7p75aT).</title>
        <authorList>
            <person name="Han C."/>
            <person name="Gu W."/>
            <person name="Zhang X."/>
            <person name="Lapidus A."/>
            <person name="Nolan M."/>
            <person name="Copeland A."/>
            <person name="Lucas S."/>
            <person name="Glavina Del Rio T."/>
            <person name="Tice H."/>
            <person name="Cheng J."/>
            <person name="Tapia R."/>
            <person name="Goodwin L."/>
            <person name="Pitluck S."/>
            <person name="Pagani I."/>
            <person name="Ivanova N."/>
            <person name="Mavromatis K."/>
            <person name="Mikhailova N."/>
            <person name="Pati A."/>
            <person name="Chen A."/>
            <person name="Palaniappan K."/>
            <person name="Land M."/>
            <person name="Hauser L."/>
            <person name="Chang Y."/>
            <person name="Jeffries C."/>
            <person name="Schneider S."/>
            <person name="Rohde M."/>
            <person name="Goker M."/>
            <person name="Pukall R."/>
            <person name="Woyke T."/>
            <person name="Bristow J."/>
            <person name="Eisen J."/>
            <person name="Markowitz V."/>
            <person name="Hugenholtz P."/>
            <person name="Kyrpides N."/>
            <person name="Klenk H."/>
            <person name="Detter J."/>
        </authorList>
    </citation>
    <scope>NUCLEOTIDE SEQUENCE [LARGE SCALE GENOMIC DNA]</scope>
    <source>
        <strain evidence="11">ATCC 700841 / DSM 12885 / JCM 10246 / 7p75a</strain>
    </source>
</reference>
<evidence type="ECO:0000256" key="5">
    <source>
        <dbReference type="ARBA" id="ARBA00022989"/>
    </source>
</evidence>
<dbReference type="InterPro" id="IPR004638">
    <property type="entry name" value="EmrB-like"/>
</dbReference>
<dbReference type="PROSITE" id="PS50850">
    <property type="entry name" value="MFS"/>
    <property type="match status" value="1"/>
</dbReference>
<keyword evidence="3" id="KW-1003">Cell membrane</keyword>
<feature type="transmembrane region" description="Helical" evidence="8">
    <location>
        <begin position="213"/>
        <end position="232"/>
    </location>
</feature>
<dbReference type="eggNOG" id="COG0477">
    <property type="taxonomic scope" value="Bacteria"/>
</dbReference>
<dbReference type="NCBIfam" id="TIGR00711">
    <property type="entry name" value="efflux_EmrB"/>
    <property type="match status" value="1"/>
</dbReference>
<keyword evidence="2" id="KW-0813">Transport</keyword>
<dbReference type="FunFam" id="1.20.1720.10:FF:000004">
    <property type="entry name" value="EmrB/QacA family drug resistance transporter"/>
    <property type="match status" value="1"/>
</dbReference>
<comment type="subcellular location">
    <subcellularLocation>
        <location evidence="1">Cell membrane</location>
        <topology evidence="1">Multi-pass membrane protein</topology>
    </subcellularLocation>
</comment>
<dbReference type="CDD" id="cd17502">
    <property type="entry name" value="MFS_Azr1_MDR_like"/>
    <property type="match status" value="1"/>
</dbReference>
<feature type="transmembrane region" description="Helical" evidence="8">
    <location>
        <begin position="664"/>
        <end position="682"/>
    </location>
</feature>
<feature type="compositionally biased region" description="Polar residues" evidence="7">
    <location>
        <begin position="1"/>
        <end position="11"/>
    </location>
</feature>
<evidence type="ECO:0000256" key="1">
    <source>
        <dbReference type="ARBA" id="ARBA00004651"/>
    </source>
</evidence>
<keyword evidence="6 8" id="KW-0472">Membrane</keyword>
<evidence type="ECO:0000313" key="10">
    <source>
        <dbReference type="EMBL" id="ADU50626.1"/>
    </source>
</evidence>